<dbReference type="EMBL" id="CAKKLH010000201">
    <property type="protein sequence ID" value="CAH0105788.1"/>
    <property type="molecule type" value="Genomic_DNA"/>
</dbReference>
<dbReference type="GO" id="GO:0005737">
    <property type="term" value="C:cytoplasm"/>
    <property type="evidence" value="ECO:0007669"/>
    <property type="project" value="InterPro"/>
</dbReference>
<feature type="domain" description="RHD" evidence="2">
    <location>
        <begin position="51"/>
        <end position="240"/>
    </location>
</feature>
<feature type="compositionally biased region" description="Polar residues" evidence="1">
    <location>
        <begin position="539"/>
        <end position="551"/>
    </location>
</feature>
<evidence type="ECO:0000313" key="4">
    <source>
        <dbReference type="Proteomes" id="UP000789390"/>
    </source>
</evidence>
<organism evidence="3 4">
    <name type="scientific">Daphnia galeata</name>
    <dbReference type="NCBI Taxonomy" id="27404"/>
    <lineage>
        <taxon>Eukaryota</taxon>
        <taxon>Metazoa</taxon>
        <taxon>Ecdysozoa</taxon>
        <taxon>Arthropoda</taxon>
        <taxon>Crustacea</taxon>
        <taxon>Branchiopoda</taxon>
        <taxon>Diplostraca</taxon>
        <taxon>Cladocera</taxon>
        <taxon>Anomopoda</taxon>
        <taxon>Daphniidae</taxon>
        <taxon>Daphnia</taxon>
    </lineage>
</organism>
<dbReference type="Gene3D" id="2.60.40.10">
    <property type="entry name" value="Immunoglobulins"/>
    <property type="match status" value="1"/>
</dbReference>
<comment type="caution">
    <text evidence="3">The sequence shown here is derived from an EMBL/GenBank/DDBJ whole genome shotgun (WGS) entry which is preliminary data.</text>
</comment>
<dbReference type="InterPro" id="IPR000451">
    <property type="entry name" value="NFkB/Dor"/>
</dbReference>
<protein>
    <recommendedName>
        <fullName evidence="2">RHD domain-containing protein</fullName>
    </recommendedName>
</protein>
<accession>A0A8J2WKA3</accession>
<dbReference type="SUPFAM" id="SSF49417">
    <property type="entry name" value="p53-like transcription factors"/>
    <property type="match status" value="1"/>
</dbReference>
<dbReference type="InterPro" id="IPR013783">
    <property type="entry name" value="Ig-like_fold"/>
</dbReference>
<keyword evidence="4" id="KW-1185">Reference proteome</keyword>
<dbReference type="PROSITE" id="PS50254">
    <property type="entry name" value="REL_2"/>
    <property type="match status" value="1"/>
</dbReference>
<dbReference type="InterPro" id="IPR014756">
    <property type="entry name" value="Ig_E-set"/>
</dbReference>
<evidence type="ECO:0000313" key="3">
    <source>
        <dbReference type="EMBL" id="CAH0105788.1"/>
    </source>
</evidence>
<dbReference type="InterPro" id="IPR037059">
    <property type="entry name" value="RHD_DNA_bind_dom_sf"/>
</dbReference>
<dbReference type="InterPro" id="IPR011539">
    <property type="entry name" value="RHD_DNA_bind_dom"/>
</dbReference>
<dbReference type="InterPro" id="IPR008967">
    <property type="entry name" value="p53-like_TF_DNA-bd_sf"/>
</dbReference>
<dbReference type="Gene3D" id="2.60.40.340">
    <property type="entry name" value="Rel homology domain (RHD), DNA-binding domain"/>
    <property type="match status" value="1"/>
</dbReference>
<dbReference type="Proteomes" id="UP000789390">
    <property type="component" value="Unassembled WGS sequence"/>
</dbReference>
<dbReference type="GO" id="GO:0000978">
    <property type="term" value="F:RNA polymerase II cis-regulatory region sequence-specific DNA binding"/>
    <property type="evidence" value="ECO:0007669"/>
    <property type="project" value="TreeGrafter"/>
</dbReference>
<dbReference type="InterPro" id="IPR002909">
    <property type="entry name" value="IPT_dom"/>
</dbReference>
<feature type="region of interest" description="Disordered" evidence="1">
    <location>
        <begin position="510"/>
        <end position="551"/>
    </location>
</feature>
<dbReference type="PANTHER" id="PTHR24169">
    <property type="entry name" value="NUCLEAR FACTOR NF-KAPPA-B PROTEIN"/>
    <property type="match status" value="1"/>
</dbReference>
<dbReference type="OrthoDB" id="6347338at2759"/>
<dbReference type="Pfam" id="PF00554">
    <property type="entry name" value="RHD_DNA_bind"/>
    <property type="match status" value="1"/>
</dbReference>
<sequence>MMTSPLFDGEINSCYVPGKINSFNQWINETYPILVQPILQENPITGGHCVPYVPCLKILREPQPIFRFRYGSELQTERHGFLLARSVDPHNKDWMSVQLENWYGQGDVWIRYSLVTDTPERSQHFHRLGKKTPDNQMIASEYYQYNAMTRKENNYSWTAEFPGISILREKKSCVKQMIVDRQKANGILTCVNQEEIKMMWSMRDTVRIKFEAFSVVNGRLQDSICQPVYSEPIRHSKKSKKEDQLHIVKVCNAQGLCTGNEEICIFVKKLIKDDIGILFFQNVGQYQWRVEAEVTYVHHGLAIAFKTPAYYNQKIQESVTVQLVLFSKGLDYRVSKPKTFTYLPIIGAENPIPAKVDCDMVQQLPELRSSQYTQKSDSHGNVIPNAPADLNVLGQDIFDAGDVFEGLSFNDFHQIIDEYDDINSSKLLDEYTMILDDYYQTDAVKSNNTLEQTRQRNNKIESVRQSTQPIPADKKKSVGVNWQSYSRGSASADIPVVEGLDIIINRLLINDDEASENDSSDSDDTSSDDDTTDSESNSINNGSDYSSSDEN</sequence>
<feature type="compositionally biased region" description="Acidic residues" evidence="1">
    <location>
        <begin position="510"/>
        <end position="533"/>
    </location>
</feature>
<feature type="region of interest" description="Disordered" evidence="1">
    <location>
        <begin position="447"/>
        <end position="479"/>
    </location>
</feature>
<name>A0A8J2WKA3_9CRUS</name>
<evidence type="ECO:0000259" key="2">
    <source>
        <dbReference type="PROSITE" id="PS50254"/>
    </source>
</evidence>
<dbReference type="PRINTS" id="PR00057">
    <property type="entry name" value="NFKBTNSCPFCT"/>
</dbReference>
<proteinExistence type="predicted"/>
<dbReference type="Pfam" id="PF16179">
    <property type="entry name" value="RHD_dimer"/>
    <property type="match status" value="1"/>
</dbReference>
<dbReference type="InterPro" id="IPR032397">
    <property type="entry name" value="RHD_dimer"/>
</dbReference>
<gene>
    <name evidence="3" type="ORF">DGAL_LOCUS8859</name>
</gene>
<dbReference type="AlphaFoldDB" id="A0A8J2WKA3"/>
<dbReference type="SUPFAM" id="SSF81296">
    <property type="entry name" value="E set domains"/>
    <property type="match status" value="1"/>
</dbReference>
<dbReference type="SMART" id="SM00429">
    <property type="entry name" value="IPT"/>
    <property type="match status" value="1"/>
</dbReference>
<evidence type="ECO:0000256" key="1">
    <source>
        <dbReference type="SAM" id="MobiDB-lite"/>
    </source>
</evidence>
<reference evidence="3" key="1">
    <citation type="submission" date="2021-11" db="EMBL/GenBank/DDBJ databases">
        <authorList>
            <person name="Schell T."/>
        </authorList>
    </citation>
    <scope>NUCLEOTIDE SEQUENCE</scope>
    <source>
        <strain evidence="3">M5</strain>
    </source>
</reference>
<dbReference type="PANTHER" id="PTHR24169:SF28">
    <property type="entry name" value="NUCLEAR FACTOR NF-KAPPA-B P110 SUBUNIT"/>
    <property type="match status" value="1"/>
</dbReference>
<dbReference type="GO" id="GO:0000981">
    <property type="term" value="F:DNA-binding transcription factor activity, RNA polymerase II-specific"/>
    <property type="evidence" value="ECO:0007669"/>
    <property type="project" value="TreeGrafter"/>
</dbReference>